<dbReference type="Pfam" id="PF10137">
    <property type="entry name" value="CAP12-PCTIR_TIR"/>
    <property type="match status" value="1"/>
</dbReference>
<dbReference type="EMBL" id="JASHIF010000002">
    <property type="protein sequence ID" value="MDI9858071.1"/>
    <property type="molecule type" value="Genomic_DNA"/>
</dbReference>
<organism evidence="2 3">
    <name type="scientific">Flectobacillus roseus</name>
    <dbReference type="NCBI Taxonomy" id="502259"/>
    <lineage>
        <taxon>Bacteria</taxon>
        <taxon>Pseudomonadati</taxon>
        <taxon>Bacteroidota</taxon>
        <taxon>Cytophagia</taxon>
        <taxon>Cytophagales</taxon>
        <taxon>Flectobacillaceae</taxon>
        <taxon>Flectobacillus</taxon>
    </lineage>
</organism>
<name>A0ABT6Y468_9BACT</name>
<evidence type="ECO:0000313" key="2">
    <source>
        <dbReference type="EMBL" id="MDI9858071.1"/>
    </source>
</evidence>
<reference evidence="2 3" key="1">
    <citation type="submission" date="2023-05" db="EMBL/GenBank/DDBJ databases">
        <title>Novel species of genus Flectobacillus isolated from stream in China.</title>
        <authorList>
            <person name="Lu H."/>
        </authorList>
    </citation>
    <scope>NUCLEOTIDE SEQUENCE [LARGE SCALE GENOMIC DNA]</scope>
    <source>
        <strain evidence="2 3">KCTC 42575</strain>
    </source>
</reference>
<gene>
    <name evidence="2" type="ORF">QM524_02505</name>
</gene>
<protein>
    <submittedName>
        <fullName evidence="2">Nucleotide-binding protein</fullName>
    </submittedName>
</protein>
<accession>A0ABT6Y468</accession>
<sequence length="260" mass="29393">MSKNIELIQDLIKQAEQIAYRNGQHDAVEKRAEMLLRKIFGDSTHYLKSLKAIRYSPGIWTSGTPDSVFESSFNSGKKQLINLLNVIAEDLQLDTVINEPKKLADKSSPNSNNVFIVHGHNEEMKLAVARTIEKLKLNPIILHEQPSKGKTIIEKFTDNSEVSFAVVLLSADDISYNKSEKPENAKYRARQNVIFELGYFIGKLGRDRVLALHEQENDFEIPSDYSGVLFVPFDKSGKWQFDLVKELKALGISVDANDIL</sequence>
<evidence type="ECO:0000313" key="3">
    <source>
        <dbReference type="Proteomes" id="UP001236507"/>
    </source>
</evidence>
<dbReference type="RefSeq" id="WP_283343336.1">
    <property type="nucleotide sequence ID" value="NZ_JASHIF010000002.1"/>
</dbReference>
<comment type="caution">
    <text evidence="2">The sequence shown here is derived from an EMBL/GenBank/DDBJ whole genome shotgun (WGS) entry which is preliminary data.</text>
</comment>
<dbReference type="InterPro" id="IPR019302">
    <property type="entry name" value="CAP12/PCTIR_TIR_dom"/>
</dbReference>
<feature type="domain" description="CD-NTase-associated protein 12/Pycsar effector protein TIR" evidence="1">
    <location>
        <begin position="113"/>
        <end position="234"/>
    </location>
</feature>
<dbReference type="Proteomes" id="UP001236507">
    <property type="component" value="Unassembled WGS sequence"/>
</dbReference>
<evidence type="ECO:0000259" key="1">
    <source>
        <dbReference type="Pfam" id="PF10137"/>
    </source>
</evidence>
<proteinExistence type="predicted"/>
<keyword evidence="3" id="KW-1185">Reference proteome</keyword>